<organism evidence="4 5">
    <name type="scientific">Coccomyxa subellipsoidea (strain C-169)</name>
    <name type="common">Green microalga</name>
    <dbReference type="NCBI Taxonomy" id="574566"/>
    <lineage>
        <taxon>Eukaryota</taxon>
        <taxon>Viridiplantae</taxon>
        <taxon>Chlorophyta</taxon>
        <taxon>core chlorophytes</taxon>
        <taxon>Trebouxiophyceae</taxon>
        <taxon>Trebouxiophyceae incertae sedis</taxon>
        <taxon>Coccomyxaceae</taxon>
        <taxon>Coccomyxa</taxon>
        <taxon>Coccomyxa subellipsoidea</taxon>
    </lineage>
</organism>
<comment type="caution">
    <text evidence="4">The sequence shown here is derived from an EMBL/GenBank/DDBJ whole genome shotgun (WGS) entry which is preliminary data.</text>
</comment>
<feature type="domain" description="BZIP" evidence="3">
    <location>
        <begin position="55"/>
        <end position="68"/>
    </location>
</feature>
<evidence type="ECO:0000259" key="3">
    <source>
        <dbReference type="PROSITE" id="PS00036"/>
    </source>
</evidence>
<evidence type="ECO:0000256" key="2">
    <source>
        <dbReference type="SAM" id="MobiDB-lite"/>
    </source>
</evidence>
<evidence type="ECO:0000313" key="5">
    <source>
        <dbReference type="Proteomes" id="UP000007264"/>
    </source>
</evidence>
<dbReference type="AlphaFoldDB" id="I0YYZ6"/>
<dbReference type="OrthoDB" id="10356066at2759"/>
<dbReference type="CDD" id="cd14688">
    <property type="entry name" value="bZIP_YAP"/>
    <property type="match status" value="1"/>
</dbReference>
<feature type="compositionally biased region" description="Low complexity" evidence="2">
    <location>
        <begin position="1"/>
        <end position="16"/>
    </location>
</feature>
<keyword evidence="1" id="KW-0175">Coiled coil</keyword>
<dbReference type="PROSITE" id="PS00036">
    <property type="entry name" value="BZIP_BASIC"/>
    <property type="match status" value="1"/>
</dbReference>
<dbReference type="GO" id="GO:0003700">
    <property type="term" value="F:DNA-binding transcription factor activity"/>
    <property type="evidence" value="ECO:0007669"/>
    <property type="project" value="InterPro"/>
</dbReference>
<dbReference type="KEGG" id="csl:COCSUDRAFT_63143"/>
<dbReference type="RefSeq" id="XP_005648159.1">
    <property type="nucleotide sequence ID" value="XM_005648102.1"/>
</dbReference>
<evidence type="ECO:0000256" key="1">
    <source>
        <dbReference type="SAM" id="Coils"/>
    </source>
</evidence>
<proteinExistence type="predicted"/>
<gene>
    <name evidence="4" type="ORF">COCSUDRAFT_63143</name>
</gene>
<evidence type="ECO:0000313" key="4">
    <source>
        <dbReference type="EMBL" id="EIE23615.1"/>
    </source>
</evidence>
<keyword evidence="5" id="KW-1185">Reference proteome</keyword>
<name>I0YYZ6_COCSC</name>
<dbReference type="STRING" id="574566.I0YYZ6"/>
<dbReference type="EMBL" id="AGSI01000007">
    <property type="protein sequence ID" value="EIE23615.1"/>
    <property type="molecule type" value="Genomic_DNA"/>
</dbReference>
<protein>
    <recommendedName>
        <fullName evidence="3">BZIP domain-containing protein</fullName>
    </recommendedName>
</protein>
<feature type="coiled-coil region" evidence="1">
    <location>
        <begin position="44"/>
        <end position="114"/>
    </location>
</feature>
<feature type="region of interest" description="Disordered" evidence="2">
    <location>
        <begin position="1"/>
        <end position="36"/>
    </location>
</feature>
<sequence>MSGSMSSDDPASPSAGAYYDATKEEDELMAAGATEGSMSDPAAIAKAMRRHELLKLKNRRAQARYRERTKAKALVWQDQVEVLTAALQQANAEKAVLAADKARLEQEVSRLRLQMSMGKTMDLPDSKLANGHSPPSVLHEVHVLAPTQPVNMEADADTTRAVQRVFALVRNGEAAADAKEPPLTLDDVVRFYNVWVRELAAALMDMGNKSNAPAQASVEELVLAGREVSKKLHVRLPELSKLLDATLAKAPKEQFGPPSAQIWKRIMERVNLTPAQVEQIVQLRQDLLEQVCGILEDRRATFAKLQADAADAEDSGNTASALLAASQTSAQLKASQLQEQQLVITFLHHFCEKILQPVQEARMVVDAHPYVVNAFALCTAAADAAGHDAALAEPLASLLAEEQAPSWSPLPPDSPFRALYHGELRLHQGAAMLVGQPDAKARASGEDPGPEA</sequence>
<dbReference type="Proteomes" id="UP000007264">
    <property type="component" value="Unassembled WGS sequence"/>
</dbReference>
<dbReference type="GeneID" id="17041823"/>
<dbReference type="InterPro" id="IPR004827">
    <property type="entry name" value="bZIP"/>
</dbReference>
<reference evidence="4 5" key="1">
    <citation type="journal article" date="2012" name="Genome Biol.">
        <title>The genome of the polar eukaryotic microalga coccomyxa subellipsoidea reveals traits of cold adaptation.</title>
        <authorList>
            <person name="Blanc G."/>
            <person name="Agarkova I."/>
            <person name="Grimwood J."/>
            <person name="Kuo A."/>
            <person name="Brueggeman A."/>
            <person name="Dunigan D."/>
            <person name="Gurnon J."/>
            <person name="Ladunga I."/>
            <person name="Lindquist E."/>
            <person name="Lucas S."/>
            <person name="Pangilinan J."/>
            <person name="Proschold T."/>
            <person name="Salamov A."/>
            <person name="Schmutz J."/>
            <person name="Weeks D."/>
            <person name="Yamada T."/>
            <person name="Claverie J.M."/>
            <person name="Grigoriev I."/>
            <person name="Van Etten J."/>
            <person name="Lomsadze A."/>
            <person name="Borodovsky M."/>
        </authorList>
    </citation>
    <scope>NUCLEOTIDE SEQUENCE [LARGE SCALE GENOMIC DNA]</scope>
    <source>
        <strain evidence="4 5">C-169</strain>
    </source>
</reference>
<accession>I0YYZ6</accession>